<evidence type="ECO:0000313" key="9">
    <source>
        <dbReference type="Proteomes" id="UP000317421"/>
    </source>
</evidence>
<evidence type="ECO:0000256" key="4">
    <source>
        <dbReference type="ARBA" id="ARBA00022741"/>
    </source>
</evidence>
<feature type="domain" description="DAC" evidence="7">
    <location>
        <begin position="143"/>
        <end position="302"/>
    </location>
</feature>
<dbReference type="SUPFAM" id="SSF143597">
    <property type="entry name" value="YojJ-like"/>
    <property type="match status" value="1"/>
</dbReference>
<dbReference type="EMBL" id="SJPR01000003">
    <property type="protein sequence ID" value="TWT96988.1"/>
    <property type="molecule type" value="Genomic_DNA"/>
</dbReference>
<dbReference type="GO" id="GO:0106408">
    <property type="term" value="F:diadenylate cyclase activity"/>
    <property type="evidence" value="ECO:0007669"/>
    <property type="project" value="UniProtKB-EC"/>
</dbReference>
<evidence type="ECO:0000256" key="6">
    <source>
        <dbReference type="SAM" id="MobiDB-lite"/>
    </source>
</evidence>
<dbReference type="InterPro" id="IPR036888">
    <property type="entry name" value="DNA_integrity_DisA_N_sf"/>
</dbReference>
<feature type="compositionally biased region" description="Basic and acidic residues" evidence="6">
    <location>
        <begin position="312"/>
        <end position="328"/>
    </location>
</feature>
<comment type="catalytic activity">
    <reaction evidence="1">
        <text>2 ATP = 3',3'-c-di-AMP + 2 diphosphate</text>
        <dbReference type="Rhea" id="RHEA:35655"/>
        <dbReference type="ChEBI" id="CHEBI:30616"/>
        <dbReference type="ChEBI" id="CHEBI:33019"/>
        <dbReference type="ChEBI" id="CHEBI:71500"/>
        <dbReference type="EC" id="2.7.7.85"/>
    </reaction>
</comment>
<evidence type="ECO:0000256" key="3">
    <source>
        <dbReference type="ARBA" id="ARBA00022695"/>
    </source>
</evidence>
<keyword evidence="4" id="KW-0547">Nucleotide-binding</keyword>
<evidence type="ECO:0000256" key="5">
    <source>
        <dbReference type="ARBA" id="ARBA00022840"/>
    </source>
</evidence>
<organism evidence="8 9">
    <name type="scientific">Botrimarina colliarenosi</name>
    <dbReference type="NCBI Taxonomy" id="2528001"/>
    <lineage>
        <taxon>Bacteria</taxon>
        <taxon>Pseudomonadati</taxon>
        <taxon>Planctomycetota</taxon>
        <taxon>Planctomycetia</taxon>
        <taxon>Pirellulales</taxon>
        <taxon>Lacipirellulaceae</taxon>
        <taxon>Botrimarina</taxon>
    </lineage>
</organism>
<reference evidence="8 9" key="1">
    <citation type="submission" date="2019-02" db="EMBL/GenBank/DDBJ databases">
        <title>Deep-cultivation of Planctomycetes and their phenomic and genomic characterization uncovers novel biology.</title>
        <authorList>
            <person name="Wiegand S."/>
            <person name="Jogler M."/>
            <person name="Boedeker C."/>
            <person name="Pinto D."/>
            <person name="Vollmers J."/>
            <person name="Rivas-Marin E."/>
            <person name="Kohn T."/>
            <person name="Peeters S.H."/>
            <person name="Heuer A."/>
            <person name="Rast P."/>
            <person name="Oberbeckmann S."/>
            <person name="Bunk B."/>
            <person name="Jeske O."/>
            <person name="Meyerdierks A."/>
            <person name="Storesund J.E."/>
            <person name="Kallscheuer N."/>
            <person name="Luecker S."/>
            <person name="Lage O.M."/>
            <person name="Pohl T."/>
            <person name="Merkel B.J."/>
            <person name="Hornburger P."/>
            <person name="Mueller R.-W."/>
            <person name="Bruemmer F."/>
            <person name="Labrenz M."/>
            <person name="Spormann A.M."/>
            <person name="Op Den Camp H."/>
            <person name="Overmann J."/>
            <person name="Amann R."/>
            <person name="Jetten M.S.M."/>
            <person name="Mascher T."/>
            <person name="Medema M.H."/>
            <person name="Devos D.P."/>
            <person name="Kaster A.-K."/>
            <person name="Ovreas L."/>
            <person name="Rohde M."/>
            <person name="Galperin M.Y."/>
            <person name="Jogler C."/>
        </authorList>
    </citation>
    <scope>NUCLEOTIDE SEQUENCE [LARGE SCALE GENOMIC DNA]</scope>
    <source>
        <strain evidence="8 9">Pla108</strain>
    </source>
</reference>
<proteinExistence type="inferred from homology"/>
<evidence type="ECO:0000313" key="8">
    <source>
        <dbReference type="EMBL" id="TWT96988.1"/>
    </source>
</evidence>
<keyword evidence="2 8" id="KW-0808">Transferase</keyword>
<dbReference type="PIRSF" id="PIRSF019073">
    <property type="entry name" value="UCP019073"/>
    <property type="match status" value="1"/>
</dbReference>
<feature type="region of interest" description="Disordered" evidence="6">
    <location>
        <begin position="312"/>
        <end position="358"/>
    </location>
</feature>
<dbReference type="PANTHER" id="PTHR34185">
    <property type="entry name" value="DIADENYLATE CYCLASE"/>
    <property type="match status" value="1"/>
</dbReference>
<protein>
    <submittedName>
        <fullName evidence="8">DNA integrity scanning protein DisA</fullName>
        <ecNumber evidence="8">2.7.7.85</ecNumber>
    </submittedName>
</protein>
<keyword evidence="9" id="KW-1185">Reference proteome</keyword>
<accession>A0A5C6ACD7</accession>
<evidence type="ECO:0000256" key="1">
    <source>
        <dbReference type="ARBA" id="ARBA00000877"/>
    </source>
</evidence>
<dbReference type="InterPro" id="IPR050338">
    <property type="entry name" value="DisA"/>
</dbReference>
<dbReference type="OrthoDB" id="9775217at2"/>
<dbReference type="InterPro" id="IPR048544">
    <property type="entry name" value="DacZ_P"/>
</dbReference>
<dbReference type="Proteomes" id="UP000317421">
    <property type="component" value="Unassembled WGS sequence"/>
</dbReference>
<dbReference type="HAMAP" id="MF_00840">
    <property type="entry name" value="DacZ"/>
    <property type="match status" value="1"/>
</dbReference>
<dbReference type="Gene3D" id="3.40.1700.10">
    <property type="entry name" value="DNA integrity scanning protein, DisA, N-terminal domain"/>
    <property type="match status" value="1"/>
</dbReference>
<feature type="compositionally biased region" description="Basic residues" evidence="6">
    <location>
        <begin position="329"/>
        <end position="340"/>
    </location>
</feature>
<evidence type="ECO:0000256" key="2">
    <source>
        <dbReference type="ARBA" id="ARBA00022679"/>
    </source>
</evidence>
<dbReference type="PROSITE" id="PS51794">
    <property type="entry name" value="DAC"/>
    <property type="match status" value="1"/>
</dbReference>
<dbReference type="RefSeq" id="WP_146445485.1">
    <property type="nucleotide sequence ID" value="NZ_SJPR01000003.1"/>
</dbReference>
<comment type="caution">
    <text evidence="8">The sequence shown here is derived from an EMBL/GenBank/DDBJ whole genome shotgun (WGS) entry which is preliminary data.</text>
</comment>
<dbReference type="EC" id="2.7.7.85" evidence="8"/>
<dbReference type="Pfam" id="PF21755">
    <property type="entry name" value="DacZ_P"/>
    <property type="match status" value="1"/>
</dbReference>
<gene>
    <name evidence="8" type="primary">disA</name>
    <name evidence="8" type="ORF">Pla108_27650</name>
</gene>
<dbReference type="PANTHER" id="PTHR34185:SF1">
    <property type="entry name" value="DIADENYLATE CYCLASE"/>
    <property type="match status" value="1"/>
</dbReference>
<evidence type="ECO:0000259" key="7">
    <source>
        <dbReference type="PROSITE" id="PS51794"/>
    </source>
</evidence>
<dbReference type="GO" id="GO:0005524">
    <property type="term" value="F:ATP binding"/>
    <property type="evidence" value="ECO:0007669"/>
    <property type="project" value="UniProtKB-KW"/>
</dbReference>
<name>A0A5C6ACD7_9BACT</name>
<feature type="compositionally biased region" description="Low complexity" evidence="6">
    <location>
        <begin position="341"/>
        <end position="358"/>
    </location>
</feature>
<dbReference type="InterPro" id="IPR014499">
    <property type="entry name" value="DAC_DacZ"/>
</dbReference>
<dbReference type="GO" id="GO:0004016">
    <property type="term" value="F:adenylate cyclase activity"/>
    <property type="evidence" value="ECO:0007669"/>
    <property type="project" value="TreeGrafter"/>
</dbReference>
<sequence>MASPRASQPRRFTPQLEGFCKAAAAIAEQHNADAVLFLAERPIDWRKLQEAFGTRSLLVAADSEDQLAGAHDEENGPGLETILLAMNDAPVYERLTQALLEAVADEFIETGSTVVTLYSSYDPGVIDSVSLIRLDEHLGRLTVRDLRRIETKIPTETLKSVIDLAVEIGREGREGKPIGTLMVVGDHRRTLEMSKPMGFDPVKGYPAAERSLADSKVRDGVKEIAQMDGAFIISNTGTVIASAQHLSGPPSKEITLSKGLGARHWAAAQITHATDAIAVAVSSSGGTVRVFQGGEVVLRIEPLERAMTWREFEAEHEGEKEKPPEKKPSKVRSKTPKPKTTKATPDAKAADTPADAGG</sequence>
<keyword evidence="5" id="KW-0067">ATP-binding</keyword>
<keyword evidence="3 8" id="KW-0548">Nucleotidyltransferase</keyword>
<dbReference type="Pfam" id="PF02457">
    <property type="entry name" value="DAC"/>
    <property type="match status" value="1"/>
</dbReference>
<dbReference type="InterPro" id="IPR003390">
    <property type="entry name" value="DNA_integrity_scan_DisA_N"/>
</dbReference>
<dbReference type="AlphaFoldDB" id="A0A5C6ACD7"/>